<dbReference type="AlphaFoldDB" id="A0A1I8EV89"/>
<evidence type="ECO:0000313" key="1">
    <source>
        <dbReference type="WBParaSite" id="maker-PairedContig_5108-snap-gene-0.2-mRNA-1"/>
    </source>
</evidence>
<sequence length="154" mass="18179">MENSPDETFDPENVKFQYLFYSLRQEFLQQLKEIYQRSCQNRSNLLLLIEWLSISNPILAAKLILERNDVIAKRIDGNLMVSPCKSEGPAIENIEFKGVSLKLKAELEILAHNYETINSISHQVRDEFFWQEISEEGEKFVEQMEKNLTKLFYR</sequence>
<dbReference type="WBParaSite" id="maker-PairedContig_5108-snap-gene-0.2-mRNA-1">
    <property type="protein sequence ID" value="maker-PairedContig_5108-snap-gene-0.2-mRNA-1"/>
    <property type="gene ID" value="maker-PairedContig_5108-snap-gene-0.2"/>
</dbReference>
<accession>A0A1I8EV89</accession>
<dbReference type="STRING" id="6293.A0A1I8EV89"/>
<dbReference type="Gene3D" id="1.20.5.1890">
    <property type="match status" value="1"/>
</dbReference>
<proteinExistence type="predicted"/>
<reference evidence="1" key="1">
    <citation type="submission" date="2016-11" db="UniProtKB">
        <authorList>
            <consortium name="WormBaseParasite"/>
        </authorList>
    </citation>
    <scope>IDENTIFICATION</scope>
    <source>
        <strain evidence="1">pt0022</strain>
    </source>
</reference>
<name>A0A1I8EV89_WUCBA</name>
<protein>
    <submittedName>
        <fullName evidence="1">Uncharacterized protein</fullName>
    </submittedName>
</protein>
<organism evidence="1">
    <name type="scientific">Wuchereria bancrofti</name>
    <dbReference type="NCBI Taxonomy" id="6293"/>
    <lineage>
        <taxon>Eukaryota</taxon>
        <taxon>Metazoa</taxon>
        <taxon>Ecdysozoa</taxon>
        <taxon>Nematoda</taxon>
        <taxon>Chromadorea</taxon>
        <taxon>Rhabditida</taxon>
        <taxon>Spirurina</taxon>
        <taxon>Spiruromorpha</taxon>
        <taxon>Filarioidea</taxon>
        <taxon>Onchocercidae</taxon>
        <taxon>Wuchereria</taxon>
    </lineage>
</organism>